<dbReference type="Proteomes" id="UP000740926">
    <property type="component" value="Unassembled WGS sequence"/>
</dbReference>
<dbReference type="EMBL" id="JAANIU010004167">
    <property type="protein sequence ID" value="KAG1556984.1"/>
    <property type="molecule type" value="Genomic_DNA"/>
</dbReference>
<dbReference type="GO" id="GO:0015074">
    <property type="term" value="P:DNA integration"/>
    <property type="evidence" value="ECO:0007669"/>
    <property type="project" value="InterPro"/>
</dbReference>
<dbReference type="PANTHER" id="PTHR37984">
    <property type="entry name" value="PROTEIN CBG26694"/>
    <property type="match status" value="1"/>
</dbReference>
<organism evidence="2 3">
    <name type="scientific">Rhizopus delemar</name>
    <dbReference type="NCBI Taxonomy" id="936053"/>
    <lineage>
        <taxon>Eukaryota</taxon>
        <taxon>Fungi</taxon>
        <taxon>Fungi incertae sedis</taxon>
        <taxon>Mucoromycota</taxon>
        <taxon>Mucoromycotina</taxon>
        <taxon>Mucoromycetes</taxon>
        <taxon>Mucorales</taxon>
        <taxon>Mucorineae</taxon>
        <taxon>Rhizopodaceae</taxon>
        <taxon>Rhizopus</taxon>
    </lineage>
</organism>
<name>A0A9P6YRU3_9FUNG</name>
<feature type="domain" description="Integrase catalytic" evidence="1">
    <location>
        <begin position="122"/>
        <end position="285"/>
    </location>
</feature>
<dbReference type="PANTHER" id="PTHR37984:SF5">
    <property type="entry name" value="PROTEIN NYNRIN-LIKE"/>
    <property type="match status" value="1"/>
</dbReference>
<dbReference type="InterPro" id="IPR036397">
    <property type="entry name" value="RNaseH_sf"/>
</dbReference>
<dbReference type="GO" id="GO:0005634">
    <property type="term" value="C:nucleus"/>
    <property type="evidence" value="ECO:0007669"/>
    <property type="project" value="UniProtKB-ARBA"/>
</dbReference>
<proteinExistence type="predicted"/>
<dbReference type="InterPro" id="IPR001584">
    <property type="entry name" value="Integrase_cat-core"/>
</dbReference>
<reference evidence="2 3" key="1">
    <citation type="journal article" date="2020" name="Microb. Genom.">
        <title>Genetic diversity of clinical and environmental Mucorales isolates obtained from an investigation of mucormycosis cases among solid organ transplant recipients.</title>
        <authorList>
            <person name="Nguyen M.H."/>
            <person name="Kaul D."/>
            <person name="Muto C."/>
            <person name="Cheng S.J."/>
            <person name="Richter R.A."/>
            <person name="Bruno V.M."/>
            <person name="Liu G."/>
            <person name="Beyhan S."/>
            <person name="Sundermann A.J."/>
            <person name="Mounaud S."/>
            <person name="Pasculle A.W."/>
            <person name="Nierman W.C."/>
            <person name="Driscoll E."/>
            <person name="Cumbie R."/>
            <person name="Clancy C.J."/>
            <person name="Dupont C.L."/>
        </authorList>
    </citation>
    <scope>NUCLEOTIDE SEQUENCE [LARGE SCALE GENOMIC DNA]</scope>
    <source>
        <strain evidence="2 3">GL24</strain>
    </source>
</reference>
<dbReference type="GO" id="GO:0003676">
    <property type="term" value="F:nucleic acid binding"/>
    <property type="evidence" value="ECO:0007669"/>
    <property type="project" value="InterPro"/>
</dbReference>
<evidence type="ECO:0000313" key="3">
    <source>
        <dbReference type="Proteomes" id="UP000740926"/>
    </source>
</evidence>
<dbReference type="Pfam" id="PF00665">
    <property type="entry name" value="rve"/>
    <property type="match status" value="1"/>
</dbReference>
<dbReference type="PROSITE" id="PS50994">
    <property type="entry name" value="INTEGRASE"/>
    <property type="match status" value="1"/>
</dbReference>
<evidence type="ECO:0000259" key="1">
    <source>
        <dbReference type="PROSITE" id="PS50994"/>
    </source>
</evidence>
<comment type="caution">
    <text evidence="2">The sequence shown here is derived from an EMBL/GenBank/DDBJ whole genome shotgun (WGS) entry which is preliminary data.</text>
</comment>
<accession>A0A9P6YRU3</accession>
<gene>
    <name evidence="2" type="ORF">G6F50_012659</name>
</gene>
<dbReference type="InterPro" id="IPR012337">
    <property type="entry name" value="RNaseH-like_sf"/>
</dbReference>
<dbReference type="Pfam" id="PF17921">
    <property type="entry name" value="Integrase_H2C2"/>
    <property type="match status" value="1"/>
</dbReference>
<protein>
    <recommendedName>
        <fullName evidence="1">Integrase catalytic domain-containing protein</fullName>
    </recommendedName>
</protein>
<dbReference type="AlphaFoldDB" id="A0A9P6YRU3"/>
<sequence>MCKYHNYEEYLCEIYKILKSAVLGDCTDKKTKSIGTRYRLNEEGDLFRKIGDRFVKVPTIHERALLLKEVHDGHGHYGQDATWKRLYLQYWWPKAYEETKNYVKSCVPCQLFANLPENLPVVGKVPVNHLFERFGIDYIGPFPESRSGNKYIIMAIEYFTNWPVAKAVKKADSETTVKFLYEEIFCNFGPVEKILSDNGSHFTSKEVEEFAKYVNTRHQFSAPYKPSTNGKVEHVNNVIAKGIKKMVMNNKKNWNTLLPAMLYAYRTKVHKSLRISPYEALFGLNPKNSDNDPLYKLGMRLGLERLYFLLDRQVNQEEEIFKEEEPLIKKSARIEIGDHVIMKNYLKKDKLDSAFKNKVFTVIDKFHNNTFVLVNDEGVKLKRAINGAHLKNFVQRQVVNSKLIKK</sequence>
<dbReference type="Gene3D" id="3.30.420.10">
    <property type="entry name" value="Ribonuclease H-like superfamily/Ribonuclease H"/>
    <property type="match status" value="1"/>
</dbReference>
<evidence type="ECO:0000313" key="2">
    <source>
        <dbReference type="EMBL" id="KAG1556984.1"/>
    </source>
</evidence>
<dbReference type="InterPro" id="IPR050951">
    <property type="entry name" value="Retrovirus_Pol_polyprotein"/>
</dbReference>
<dbReference type="InterPro" id="IPR041588">
    <property type="entry name" value="Integrase_H2C2"/>
</dbReference>
<dbReference type="Gene3D" id="1.10.340.70">
    <property type="match status" value="1"/>
</dbReference>
<keyword evidence="3" id="KW-1185">Reference proteome</keyword>
<dbReference type="SUPFAM" id="SSF53098">
    <property type="entry name" value="Ribonuclease H-like"/>
    <property type="match status" value="1"/>
</dbReference>